<dbReference type="InterPro" id="IPR057520">
    <property type="entry name" value="GRHL1/CP2_C"/>
</dbReference>
<comment type="caution">
    <text evidence="8">The sequence shown here is derived from an EMBL/GenBank/DDBJ whole genome shotgun (WGS) entry which is preliminary data.</text>
</comment>
<feature type="compositionally biased region" description="Basic and acidic residues" evidence="7">
    <location>
        <begin position="311"/>
        <end position="325"/>
    </location>
</feature>
<keyword evidence="3 6" id="KW-0238">DNA-binding</keyword>
<keyword evidence="2" id="KW-0805">Transcription regulation</keyword>
<keyword evidence="9" id="KW-1185">Reference proteome</keyword>
<dbReference type="GO" id="GO:0000978">
    <property type="term" value="F:RNA polymerase II cis-regulatory region sequence-specific DNA binding"/>
    <property type="evidence" value="ECO:0007669"/>
    <property type="project" value="TreeGrafter"/>
</dbReference>
<organism evidence="8 9">
    <name type="scientific">Paramuricea clavata</name>
    <name type="common">Red gorgonian</name>
    <name type="synonym">Violescent sea-whip</name>
    <dbReference type="NCBI Taxonomy" id="317549"/>
    <lineage>
        <taxon>Eukaryota</taxon>
        <taxon>Metazoa</taxon>
        <taxon>Cnidaria</taxon>
        <taxon>Anthozoa</taxon>
        <taxon>Octocorallia</taxon>
        <taxon>Malacalcyonacea</taxon>
        <taxon>Plexauridae</taxon>
        <taxon>Paramuricea</taxon>
    </lineage>
</organism>
<name>A0A6S7GGD9_PARCT</name>
<dbReference type="PANTHER" id="PTHR11037:SF20">
    <property type="entry name" value="PROTEIN GRAINYHEAD"/>
    <property type="match status" value="1"/>
</dbReference>
<reference evidence="8" key="1">
    <citation type="submission" date="2020-04" db="EMBL/GenBank/DDBJ databases">
        <authorList>
            <person name="Alioto T."/>
            <person name="Alioto T."/>
            <person name="Gomez Garrido J."/>
        </authorList>
    </citation>
    <scope>NUCLEOTIDE SEQUENCE</scope>
    <source>
        <strain evidence="8">A484AB</strain>
    </source>
</reference>
<dbReference type="EMBL" id="CACRXK020001338">
    <property type="protein sequence ID" value="CAB3988532.1"/>
    <property type="molecule type" value="Genomic_DNA"/>
</dbReference>
<dbReference type="GO" id="GO:0001228">
    <property type="term" value="F:DNA-binding transcription activator activity, RNA polymerase II-specific"/>
    <property type="evidence" value="ECO:0007669"/>
    <property type="project" value="TreeGrafter"/>
</dbReference>
<accession>A0A6S7GGD9</accession>
<protein>
    <submittedName>
        <fullName evidence="8">Grainyhead 1 homolog</fullName>
    </submittedName>
</protein>
<dbReference type="Pfam" id="PF04516">
    <property type="entry name" value="CP2"/>
    <property type="match status" value="1"/>
</dbReference>
<feature type="compositionally biased region" description="Polar residues" evidence="7">
    <location>
        <begin position="329"/>
        <end position="343"/>
    </location>
</feature>
<feature type="region of interest" description="Disordered" evidence="7">
    <location>
        <begin position="1"/>
        <end position="67"/>
    </location>
</feature>
<keyword evidence="4" id="KW-0804">Transcription</keyword>
<dbReference type="AlphaFoldDB" id="A0A6S7GGD9"/>
<dbReference type="Proteomes" id="UP001152795">
    <property type="component" value="Unassembled WGS sequence"/>
</dbReference>
<dbReference type="Pfam" id="PF25416">
    <property type="entry name" value="GRHL1_C"/>
    <property type="match status" value="1"/>
</dbReference>
<dbReference type="InterPro" id="IPR040167">
    <property type="entry name" value="TF_CP2-like"/>
</dbReference>
<evidence type="ECO:0000256" key="7">
    <source>
        <dbReference type="SAM" id="MobiDB-lite"/>
    </source>
</evidence>
<dbReference type="GO" id="GO:0005634">
    <property type="term" value="C:nucleus"/>
    <property type="evidence" value="ECO:0007669"/>
    <property type="project" value="UniProtKB-SubCell"/>
</dbReference>
<evidence type="ECO:0000256" key="1">
    <source>
        <dbReference type="ARBA" id="ARBA00004123"/>
    </source>
</evidence>
<evidence type="ECO:0000313" key="9">
    <source>
        <dbReference type="Proteomes" id="UP001152795"/>
    </source>
</evidence>
<gene>
    <name evidence="8" type="ORF">PACLA_8A054338</name>
</gene>
<evidence type="ECO:0000256" key="5">
    <source>
        <dbReference type="ARBA" id="ARBA00023242"/>
    </source>
</evidence>
<evidence type="ECO:0000256" key="4">
    <source>
        <dbReference type="ARBA" id="ARBA00023163"/>
    </source>
</evidence>
<dbReference type="PANTHER" id="PTHR11037">
    <property type="entry name" value="TRANSCRIPTION FACTOR CP2"/>
    <property type="match status" value="1"/>
</dbReference>
<evidence type="ECO:0000256" key="2">
    <source>
        <dbReference type="ARBA" id="ARBA00023015"/>
    </source>
</evidence>
<keyword evidence="5 6" id="KW-0539">Nucleus</keyword>
<feature type="compositionally biased region" description="Basic and acidic residues" evidence="7">
    <location>
        <begin position="54"/>
        <end position="67"/>
    </location>
</feature>
<evidence type="ECO:0000256" key="3">
    <source>
        <dbReference type="ARBA" id="ARBA00023125"/>
    </source>
</evidence>
<comment type="subcellular location">
    <subcellularLocation>
        <location evidence="1 6">Nucleus</location>
    </subcellularLocation>
</comment>
<feature type="region of interest" description="Disordered" evidence="7">
    <location>
        <begin position="311"/>
        <end position="343"/>
    </location>
</feature>
<feature type="compositionally biased region" description="Basic and acidic residues" evidence="7">
    <location>
        <begin position="1"/>
        <end position="12"/>
    </location>
</feature>
<sequence>MGTGSHVRDAKLGEANGTEADHEVVPRLVTTGDGKALKADDTEGSTTGESDEVGEVKPDNDETKPADAIDVEADEIASLWTGESDKSVPEQQDRLLLSARLQEKDDISPVVLRSEGFNYACYESSMKPQTLFAAQEKYCFTLEAPPSIIQRRGEDSLTYLNKGQFYSIHFEANPSESADAENTQVKSILHLVFRDEKDPNVEIQHWRYWHAQQANPQQRAFDIDRKSCASIEDHVDEIAYNAAAFYWDSKLNAKIVLRMNCLSTDFSSQKGVKGIPLHLQIDTYEDIGVADAEPIHRAFCQIKIFRDKGAERKNKDESRSAEKRMQKLMKQSSSFSDSPPTTISSSVFQTPAKFTKLTPTTPLGPKPILFSPNECFHINETALQSATFLHAVKENENKRRLKASLDIANDELADLEFIPRNKAQKVARPPQPAVTIYVKKEEEKVYNALMLDSFAVVDLRESVAQKYDIPPEMIKAVYKKTKKGILVNMDDRMVEQFVDEDDFIIKIDFDNQLGHFELTLFY</sequence>
<evidence type="ECO:0000313" key="8">
    <source>
        <dbReference type="EMBL" id="CAB3988532.1"/>
    </source>
</evidence>
<dbReference type="InterPro" id="IPR007604">
    <property type="entry name" value="CP2"/>
</dbReference>
<evidence type="ECO:0000256" key="6">
    <source>
        <dbReference type="PROSITE-ProRule" id="PRU01313"/>
    </source>
</evidence>
<proteinExistence type="predicted"/>
<dbReference type="OrthoDB" id="7680836at2759"/>
<dbReference type="PROSITE" id="PS51968">
    <property type="entry name" value="GRH_CP2_DB"/>
    <property type="match status" value="1"/>
</dbReference>